<evidence type="ECO:0000313" key="6">
    <source>
        <dbReference type="Proteomes" id="UP000593574"/>
    </source>
</evidence>
<evidence type="ECO:0000313" key="5">
    <source>
        <dbReference type="EMBL" id="MBA0712951.1"/>
    </source>
</evidence>
<keyword evidence="6" id="KW-1185">Reference proteome</keyword>
<evidence type="ECO:0000256" key="2">
    <source>
        <dbReference type="ARBA" id="ARBA00023242"/>
    </source>
</evidence>
<evidence type="ECO:0000256" key="4">
    <source>
        <dbReference type="SAM" id="SignalP"/>
    </source>
</evidence>
<proteinExistence type="predicted"/>
<dbReference type="EMBL" id="JABEZV010000006">
    <property type="protein sequence ID" value="MBA0712951.1"/>
    <property type="molecule type" value="Genomic_DNA"/>
</dbReference>
<sequence>MGANFSLLAMLINLCLQMDKKSIIGDAVLYVQDLQMQAKKLKAEIAGLEALMAGYQESINNPVKVRVARNNHPICKKILKLDMFQVEEREFYVRLVCNKSEGVALSLYKALESLSNFKVQNSNLATVSDTFALTFTLNVRDREQSMNLGNMKLWVSGALLNRGFELINCL</sequence>
<dbReference type="Proteomes" id="UP000593574">
    <property type="component" value="Unassembled WGS sequence"/>
</dbReference>
<gene>
    <name evidence="5" type="ORF">Golax_012018</name>
</gene>
<dbReference type="InterPro" id="IPR051358">
    <property type="entry name" value="TF_AMS/ICE1/BHLH6-like"/>
</dbReference>
<keyword evidence="2" id="KW-0539">Nucleus</keyword>
<dbReference type="PANTHER" id="PTHR31945:SF17">
    <property type="entry name" value="TRANSCRIPTION FACTOR FER-LIKE IRON DEFICIENCY-INDUCED TRANSCRIPTION FACTOR"/>
    <property type="match status" value="1"/>
</dbReference>
<feature type="signal peptide" evidence="4">
    <location>
        <begin position="1"/>
        <end position="17"/>
    </location>
</feature>
<keyword evidence="4" id="KW-0732">Signal</keyword>
<keyword evidence="3" id="KW-0175">Coiled coil</keyword>
<dbReference type="GO" id="GO:0005634">
    <property type="term" value="C:nucleus"/>
    <property type="evidence" value="ECO:0007669"/>
    <property type="project" value="UniProtKB-SubCell"/>
</dbReference>
<name>A0A7J8ZME3_9ROSI</name>
<feature type="chain" id="PRO_5029816622" evidence="4">
    <location>
        <begin position="18"/>
        <end position="170"/>
    </location>
</feature>
<dbReference type="GO" id="GO:0003700">
    <property type="term" value="F:DNA-binding transcription factor activity"/>
    <property type="evidence" value="ECO:0007669"/>
    <property type="project" value="TreeGrafter"/>
</dbReference>
<dbReference type="GO" id="GO:0043565">
    <property type="term" value="F:sequence-specific DNA binding"/>
    <property type="evidence" value="ECO:0007669"/>
    <property type="project" value="TreeGrafter"/>
</dbReference>
<evidence type="ECO:0000256" key="3">
    <source>
        <dbReference type="SAM" id="Coils"/>
    </source>
</evidence>
<organism evidence="5 6">
    <name type="scientific">Gossypium laxum</name>
    <dbReference type="NCBI Taxonomy" id="34288"/>
    <lineage>
        <taxon>Eukaryota</taxon>
        <taxon>Viridiplantae</taxon>
        <taxon>Streptophyta</taxon>
        <taxon>Embryophyta</taxon>
        <taxon>Tracheophyta</taxon>
        <taxon>Spermatophyta</taxon>
        <taxon>Magnoliopsida</taxon>
        <taxon>eudicotyledons</taxon>
        <taxon>Gunneridae</taxon>
        <taxon>Pentapetalae</taxon>
        <taxon>rosids</taxon>
        <taxon>malvids</taxon>
        <taxon>Malvales</taxon>
        <taxon>Malvaceae</taxon>
        <taxon>Malvoideae</taxon>
        <taxon>Gossypium</taxon>
    </lineage>
</organism>
<accession>A0A7J8ZME3</accession>
<evidence type="ECO:0000256" key="1">
    <source>
        <dbReference type="ARBA" id="ARBA00004123"/>
    </source>
</evidence>
<comment type="caution">
    <text evidence="5">The sequence shown here is derived from an EMBL/GenBank/DDBJ whole genome shotgun (WGS) entry which is preliminary data.</text>
</comment>
<protein>
    <submittedName>
        <fullName evidence="5">Uncharacterized protein</fullName>
    </submittedName>
</protein>
<dbReference type="AlphaFoldDB" id="A0A7J8ZME3"/>
<reference evidence="5 6" key="1">
    <citation type="journal article" date="2019" name="Genome Biol. Evol.">
        <title>Insights into the evolution of the New World diploid cottons (Gossypium, subgenus Houzingenia) based on genome sequencing.</title>
        <authorList>
            <person name="Grover C.E."/>
            <person name="Arick M.A. 2nd"/>
            <person name="Thrash A."/>
            <person name="Conover J.L."/>
            <person name="Sanders W.S."/>
            <person name="Peterson D.G."/>
            <person name="Frelichowski J.E."/>
            <person name="Scheffler J.A."/>
            <person name="Scheffler B.E."/>
            <person name="Wendel J.F."/>
        </authorList>
    </citation>
    <scope>NUCLEOTIDE SEQUENCE [LARGE SCALE GENOMIC DNA]</scope>
    <source>
        <strain evidence="5">4</strain>
        <tissue evidence="5">Leaf</tissue>
    </source>
</reference>
<comment type="subcellular location">
    <subcellularLocation>
        <location evidence="1">Nucleus</location>
    </subcellularLocation>
</comment>
<feature type="coiled-coil region" evidence="3">
    <location>
        <begin position="31"/>
        <end position="58"/>
    </location>
</feature>
<dbReference type="PANTHER" id="PTHR31945">
    <property type="entry name" value="TRANSCRIPTION FACTOR SCREAM2-RELATED"/>
    <property type="match status" value="1"/>
</dbReference>